<dbReference type="Ensembl" id="ENSSLUT00000024157.1">
    <property type="protein sequence ID" value="ENSSLUP00000023388.1"/>
    <property type="gene ID" value="ENSSLUG00000010735.1"/>
</dbReference>
<reference evidence="2" key="2">
    <citation type="submission" date="2025-09" db="UniProtKB">
        <authorList>
            <consortium name="Ensembl"/>
        </authorList>
    </citation>
    <scope>IDENTIFICATION</scope>
</reference>
<proteinExistence type="predicted"/>
<keyword evidence="3" id="KW-1185">Reference proteome</keyword>
<dbReference type="Proteomes" id="UP000694568">
    <property type="component" value="Unplaced"/>
</dbReference>
<reference evidence="2" key="1">
    <citation type="submission" date="2025-08" db="UniProtKB">
        <authorList>
            <consortium name="Ensembl"/>
        </authorList>
    </citation>
    <scope>IDENTIFICATION</scope>
</reference>
<organism evidence="2 3">
    <name type="scientific">Sander lucioperca</name>
    <name type="common">Pike-perch</name>
    <name type="synonym">Perca lucioperca</name>
    <dbReference type="NCBI Taxonomy" id="283035"/>
    <lineage>
        <taxon>Eukaryota</taxon>
        <taxon>Metazoa</taxon>
        <taxon>Chordata</taxon>
        <taxon>Craniata</taxon>
        <taxon>Vertebrata</taxon>
        <taxon>Euteleostomi</taxon>
        <taxon>Actinopterygii</taxon>
        <taxon>Neopterygii</taxon>
        <taxon>Teleostei</taxon>
        <taxon>Neoteleostei</taxon>
        <taxon>Acanthomorphata</taxon>
        <taxon>Eupercaria</taxon>
        <taxon>Perciformes</taxon>
        <taxon>Percoidei</taxon>
        <taxon>Percidae</taxon>
        <taxon>Luciopercinae</taxon>
        <taxon>Sander</taxon>
    </lineage>
</organism>
<sequence length="238" mass="26697">MRESLSLQEVELVELKELLLSKQTPTESTQQLRDQISQVRNEMKASIQELRGEVQELQQDREALRTELTALFPGQKVTKIQCPGTDNALQLLTEPIVGQPSHIVIHTGTNDLRLQQERVAESVKRVAQRATQTFPSSKIIISTILPRRDFHPDTIHRINAEISRGCGLMPNVHLAHHPTLNIHSLYDNVHLRKDTVSTFAKTLKDVALGRNQESTLLAQLNTTLSTRGRGATHLPPSP</sequence>
<dbReference type="Gene3D" id="3.40.50.1110">
    <property type="entry name" value="SGNH hydrolase"/>
    <property type="match status" value="1"/>
</dbReference>
<protein>
    <recommendedName>
        <fullName evidence="4">SGNH hydrolase-type esterase domain-containing protein</fullName>
    </recommendedName>
</protein>
<accession>A0A8C9YD43</accession>
<name>A0A8C9YD43_SANLU</name>
<evidence type="ECO:0008006" key="4">
    <source>
        <dbReference type="Google" id="ProtNLM"/>
    </source>
</evidence>
<dbReference type="Gene3D" id="1.20.58.130">
    <property type="match status" value="1"/>
</dbReference>
<feature type="coiled-coil region" evidence="1">
    <location>
        <begin position="29"/>
        <end position="67"/>
    </location>
</feature>
<evidence type="ECO:0000256" key="1">
    <source>
        <dbReference type="SAM" id="Coils"/>
    </source>
</evidence>
<dbReference type="SUPFAM" id="SSF52266">
    <property type="entry name" value="SGNH hydrolase"/>
    <property type="match status" value="1"/>
</dbReference>
<dbReference type="AlphaFoldDB" id="A0A8C9YD43"/>
<dbReference type="GeneTree" id="ENSGT00990000210904"/>
<evidence type="ECO:0000313" key="3">
    <source>
        <dbReference type="Proteomes" id="UP000694568"/>
    </source>
</evidence>
<keyword evidence="1" id="KW-0175">Coiled coil</keyword>
<dbReference type="InterPro" id="IPR036514">
    <property type="entry name" value="SGNH_hydro_sf"/>
</dbReference>
<evidence type="ECO:0000313" key="2">
    <source>
        <dbReference type="Ensembl" id="ENSSLUP00000023388.1"/>
    </source>
</evidence>